<sequence length="156" mass="17986">MRIYYTILPLFIFFSACSQANSDKLSEEQNQENQENQINQEAPENQAPSLVEFEETSKRQNIREAEPFYPMDETVEDIQDQINNLKSRVIEYESKINRVALDPDLLKMIKAPTLSHEVELINGTIVQGSILQEDMDRIILKTQIGQIRIDKADVVS</sequence>
<feature type="non-terminal residue" evidence="3">
    <location>
        <position position="156"/>
    </location>
</feature>
<reference evidence="3" key="1">
    <citation type="submission" date="2018-05" db="EMBL/GenBank/DDBJ databases">
        <authorList>
            <person name="Lanie J.A."/>
            <person name="Ng W.-L."/>
            <person name="Kazmierczak K.M."/>
            <person name="Andrzejewski T.M."/>
            <person name="Davidsen T.M."/>
            <person name="Wayne K.J."/>
            <person name="Tettelin H."/>
            <person name="Glass J.I."/>
            <person name="Rusch D."/>
            <person name="Podicherti R."/>
            <person name="Tsui H.-C.T."/>
            <person name="Winkler M.E."/>
        </authorList>
    </citation>
    <scope>NUCLEOTIDE SEQUENCE</scope>
</reference>
<proteinExistence type="predicted"/>
<keyword evidence="1" id="KW-0175">Coiled coil</keyword>
<dbReference type="EMBL" id="UINC01111538">
    <property type="protein sequence ID" value="SVC79830.1"/>
    <property type="molecule type" value="Genomic_DNA"/>
</dbReference>
<organism evidence="3">
    <name type="scientific">marine metagenome</name>
    <dbReference type="NCBI Taxonomy" id="408172"/>
    <lineage>
        <taxon>unclassified sequences</taxon>
        <taxon>metagenomes</taxon>
        <taxon>ecological metagenomes</taxon>
    </lineage>
</organism>
<feature type="region of interest" description="Disordered" evidence="2">
    <location>
        <begin position="24"/>
        <end position="58"/>
    </location>
</feature>
<accession>A0A382Q4A6</accession>
<name>A0A382Q4A6_9ZZZZ</name>
<dbReference type="AlphaFoldDB" id="A0A382Q4A6"/>
<feature type="coiled-coil region" evidence="1">
    <location>
        <begin position="75"/>
        <end position="102"/>
    </location>
</feature>
<protein>
    <submittedName>
        <fullName evidence="3">Uncharacterized protein</fullName>
    </submittedName>
</protein>
<evidence type="ECO:0000256" key="2">
    <source>
        <dbReference type="SAM" id="MobiDB-lite"/>
    </source>
</evidence>
<gene>
    <name evidence="3" type="ORF">METZ01_LOCUS332684</name>
</gene>
<feature type="compositionally biased region" description="Low complexity" evidence="2">
    <location>
        <begin position="31"/>
        <end position="46"/>
    </location>
</feature>
<dbReference type="PROSITE" id="PS51257">
    <property type="entry name" value="PROKAR_LIPOPROTEIN"/>
    <property type="match status" value="1"/>
</dbReference>
<evidence type="ECO:0000256" key="1">
    <source>
        <dbReference type="SAM" id="Coils"/>
    </source>
</evidence>
<evidence type="ECO:0000313" key="3">
    <source>
        <dbReference type="EMBL" id="SVC79830.1"/>
    </source>
</evidence>